<dbReference type="InterPro" id="IPR051091">
    <property type="entry name" value="O-Glucosyltr/Glycosyltrsf_90"/>
</dbReference>
<reference evidence="2" key="2">
    <citation type="submission" date="2023-05" db="EMBL/GenBank/DDBJ databases">
        <authorList>
            <consortium name="Lawrence Berkeley National Laboratory"/>
            <person name="Steindorff A."/>
            <person name="Hensen N."/>
            <person name="Bonometti L."/>
            <person name="Westerberg I."/>
            <person name="Brannstrom I.O."/>
            <person name="Guillou S."/>
            <person name="Cros-Aarteil S."/>
            <person name="Calhoun S."/>
            <person name="Haridas S."/>
            <person name="Kuo A."/>
            <person name="Mondo S."/>
            <person name="Pangilinan J."/>
            <person name="Riley R."/>
            <person name="Labutti K."/>
            <person name="Andreopoulos B."/>
            <person name="Lipzen A."/>
            <person name="Chen C."/>
            <person name="Yanf M."/>
            <person name="Daum C."/>
            <person name="Ng V."/>
            <person name="Clum A."/>
            <person name="Ohm R."/>
            <person name="Martin F."/>
            <person name="Silar P."/>
            <person name="Natvig D."/>
            <person name="Lalanne C."/>
            <person name="Gautier V."/>
            <person name="Ament-Velasquez S.L."/>
            <person name="Kruys A."/>
            <person name="Hutchinson M.I."/>
            <person name="Powell A.J."/>
            <person name="Barry K."/>
            <person name="Miller A.N."/>
            <person name="Grigoriev I.V."/>
            <person name="Debuchy R."/>
            <person name="Gladieux P."/>
            <person name="Thoren M.H."/>
            <person name="Johannesson H."/>
        </authorList>
    </citation>
    <scope>NUCLEOTIDE SEQUENCE</scope>
    <source>
        <strain evidence="2">CBS 731.68</strain>
    </source>
</reference>
<keyword evidence="1" id="KW-0812">Transmembrane</keyword>
<evidence type="ECO:0000313" key="3">
    <source>
        <dbReference type="Proteomes" id="UP001302602"/>
    </source>
</evidence>
<dbReference type="EMBL" id="MU853223">
    <property type="protein sequence ID" value="KAK4129400.1"/>
    <property type="molecule type" value="Genomic_DNA"/>
</dbReference>
<feature type="transmembrane region" description="Helical" evidence="1">
    <location>
        <begin position="153"/>
        <end position="173"/>
    </location>
</feature>
<feature type="transmembrane region" description="Helical" evidence="1">
    <location>
        <begin position="53"/>
        <end position="74"/>
    </location>
</feature>
<protein>
    <submittedName>
        <fullName evidence="2">Glycosyltransferase family 90 protein</fullName>
    </submittedName>
</protein>
<evidence type="ECO:0000256" key="1">
    <source>
        <dbReference type="SAM" id="Phobius"/>
    </source>
</evidence>
<keyword evidence="1" id="KW-0472">Membrane</keyword>
<dbReference type="RefSeq" id="XP_062653171.1">
    <property type="nucleotide sequence ID" value="XM_062797518.1"/>
</dbReference>
<dbReference type="GeneID" id="87834297"/>
<sequence>MTVFDALGRWFGESKASLSVGLLMLTLGTYLASSNDPRSTYFCSSNDWPTLIALLQWAGLLLDATIVIAVWRILAWARTTKNRLRTLSGILVVAFLGTGLFYWLSRLLFSTRPVSYHFQSLDSLYLFDVIVDGLAFSVFLVSTSLLAPDESPLSLSGIVAFLSGLSEAVQKTALTGTWENTSPATTYFALILVCVGFSHFLYANNIQPVVFAHRAFVVFLLVLVTIVGTIYTPIKALQVIDQHPLVKIIYDARIEADRWLVHATVSDSLSVAVQEYRERHNGREPPPKFDVWYHFAKERGSVLLDDFPQIQNDLLPFWGVSPSKIREDVRRAAAEPNMALLQIRGGKSEHTLPSASPHSAVMDGLVDLVKGFAEHLPGMELAINLEERPRVLAPWDDIQRFATTANRKRVSKLLPRTSDLLSELPVAQSTANDKLQAPDNFTPVRAVHEMTALACPPGTRSRAGTHWNIRDLCASCTRPQSQGQFLVNWRLSQEICHQSDLLRLHSLHMTPAERRPLQELLPVFSRAKTDSYSDILIPLPRVAETADSNTEGFDMKLKKLFWRGKVDRLGTSHELVRGGHQERLVHSLNTAARSDKTTLLLPDKKNRYAFEQVPTADLNELLPIDVAFSDYTACEPGGSSICEAVDADFSKNASDENALRSQYVMVVDADNGPPLELLPTLRSSSVPFYASIFREWYSDRLMPWVHFVPVDLRYHALHSTLAYFVGIQTKDGRRLNGKGVEMKGRHKDGKWIAEQGKRWAGKVVRREDMEVYLFRLLLEWGRVIDDNRDELGFVLV</sequence>
<feature type="transmembrane region" description="Helical" evidence="1">
    <location>
        <begin position="16"/>
        <end position="33"/>
    </location>
</feature>
<feature type="transmembrane region" description="Helical" evidence="1">
    <location>
        <begin position="215"/>
        <end position="234"/>
    </location>
</feature>
<reference evidence="2" key="1">
    <citation type="journal article" date="2023" name="Mol. Phylogenet. Evol.">
        <title>Genome-scale phylogeny and comparative genomics of the fungal order Sordariales.</title>
        <authorList>
            <person name="Hensen N."/>
            <person name="Bonometti L."/>
            <person name="Westerberg I."/>
            <person name="Brannstrom I.O."/>
            <person name="Guillou S."/>
            <person name="Cros-Aarteil S."/>
            <person name="Calhoun S."/>
            <person name="Haridas S."/>
            <person name="Kuo A."/>
            <person name="Mondo S."/>
            <person name="Pangilinan J."/>
            <person name="Riley R."/>
            <person name="LaButti K."/>
            <person name="Andreopoulos B."/>
            <person name="Lipzen A."/>
            <person name="Chen C."/>
            <person name="Yan M."/>
            <person name="Daum C."/>
            <person name="Ng V."/>
            <person name="Clum A."/>
            <person name="Steindorff A."/>
            <person name="Ohm R.A."/>
            <person name="Martin F."/>
            <person name="Silar P."/>
            <person name="Natvig D.O."/>
            <person name="Lalanne C."/>
            <person name="Gautier V."/>
            <person name="Ament-Velasquez S.L."/>
            <person name="Kruys A."/>
            <person name="Hutchinson M.I."/>
            <person name="Powell A.J."/>
            <person name="Barry K."/>
            <person name="Miller A.N."/>
            <person name="Grigoriev I.V."/>
            <person name="Debuchy R."/>
            <person name="Gladieux P."/>
            <person name="Hiltunen Thoren M."/>
            <person name="Johannesson H."/>
        </authorList>
    </citation>
    <scope>NUCLEOTIDE SEQUENCE</scope>
    <source>
        <strain evidence="2">CBS 731.68</strain>
    </source>
</reference>
<dbReference type="Proteomes" id="UP001302602">
    <property type="component" value="Unassembled WGS sequence"/>
</dbReference>
<feature type="transmembrane region" description="Helical" evidence="1">
    <location>
        <begin position="185"/>
        <end position="203"/>
    </location>
</feature>
<proteinExistence type="predicted"/>
<organism evidence="2 3">
    <name type="scientific">Parathielavia appendiculata</name>
    <dbReference type="NCBI Taxonomy" id="2587402"/>
    <lineage>
        <taxon>Eukaryota</taxon>
        <taxon>Fungi</taxon>
        <taxon>Dikarya</taxon>
        <taxon>Ascomycota</taxon>
        <taxon>Pezizomycotina</taxon>
        <taxon>Sordariomycetes</taxon>
        <taxon>Sordariomycetidae</taxon>
        <taxon>Sordariales</taxon>
        <taxon>Chaetomiaceae</taxon>
        <taxon>Parathielavia</taxon>
    </lineage>
</organism>
<feature type="transmembrane region" description="Helical" evidence="1">
    <location>
        <begin position="86"/>
        <end position="104"/>
    </location>
</feature>
<accession>A0AAN6UB47</accession>
<name>A0AAN6UB47_9PEZI</name>
<keyword evidence="3" id="KW-1185">Reference proteome</keyword>
<dbReference type="PANTHER" id="PTHR12203">
    <property type="entry name" value="KDEL LYS-ASP-GLU-LEU CONTAINING - RELATED"/>
    <property type="match status" value="1"/>
</dbReference>
<gene>
    <name evidence="2" type="ORF">N657DRAFT_72862</name>
</gene>
<keyword evidence="1" id="KW-1133">Transmembrane helix</keyword>
<comment type="caution">
    <text evidence="2">The sequence shown here is derived from an EMBL/GenBank/DDBJ whole genome shotgun (WGS) entry which is preliminary data.</text>
</comment>
<evidence type="ECO:0000313" key="2">
    <source>
        <dbReference type="EMBL" id="KAK4129400.1"/>
    </source>
</evidence>
<dbReference type="PANTHER" id="PTHR12203:SF35">
    <property type="entry name" value="PROTEIN O-GLUCOSYLTRANSFERASE 1"/>
    <property type="match status" value="1"/>
</dbReference>
<feature type="transmembrane region" description="Helical" evidence="1">
    <location>
        <begin position="124"/>
        <end position="146"/>
    </location>
</feature>
<dbReference type="AlphaFoldDB" id="A0AAN6UB47"/>